<evidence type="ECO:0000313" key="2">
    <source>
        <dbReference type="Proteomes" id="UP000249748"/>
    </source>
</evidence>
<name>A0ACD1I6Q3_9EURO</name>
<sequence length="119" mass="13371">MEVGLAVLSVFQVTLFAPFFGQMNWIRMLGEAMLPPVLCRQMTIFGHRGENLGKHPPSGSVRTDCKYRRLWNGHTVQSLDCNHLTLTLTCQCVYLCFFPAPCWHLASSCGLYDGSAHVH</sequence>
<organism evidence="1 2">
    <name type="scientific">Aspergillus costaricaensis CBS 115574</name>
    <dbReference type="NCBI Taxonomy" id="1448317"/>
    <lineage>
        <taxon>Eukaryota</taxon>
        <taxon>Fungi</taxon>
        <taxon>Dikarya</taxon>
        <taxon>Ascomycota</taxon>
        <taxon>Pezizomycotina</taxon>
        <taxon>Eurotiomycetes</taxon>
        <taxon>Eurotiomycetidae</taxon>
        <taxon>Eurotiales</taxon>
        <taxon>Aspergillaceae</taxon>
        <taxon>Aspergillus</taxon>
        <taxon>Aspergillus subgen. Circumdati</taxon>
    </lineage>
</organism>
<reference evidence="1" key="1">
    <citation type="submission" date="2018-02" db="EMBL/GenBank/DDBJ databases">
        <title>The genomes of Aspergillus section Nigri reveals drivers in fungal speciation.</title>
        <authorList>
            <consortium name="DOE Joint Genome Institute"/>
            <person name="Vesth T.C."/>
            <person name="Nybo J."/>
            <person name="Theobald S."/>
            <person name="Brandl J."/>
            <person name="Frisvad J.C."/>
            <person name="Nielsen K.F."/>
            <person name="Lyhne E.K."/>
            <person name="Kogle M.E."/>
            <person name="Kuo A."/>
            <person name="Riley R."/>
            <person name="Clum A."/>
            <person name="Nolan M."/>
            <person name="Lipzen A."/>
            <person name="Salamov A."/>
            <person name="Henrissat B."/>
            <person name="Wiebenga A."/>
            <person name="De vries R.P."/>
            <person name="Grigoriev I.V."/>
            <person name="Mortensen U.H."/>
            <person name="Andersen M.R."/>
            <person name="Baker S.E."/>
        </authorList>
    </citation>
    <scope>NUCLEOTIDE SEQUENCE</scope>
    <source>
        <strain evidence="1">CBS 115574</strain>
    </source>
</reference>
<evidence type="ECO:0000313" key="1">
    <source>
        <dbReference type="EMBL" id="RAK85437.1"/>
    </source>
</evidence>
<protein>
    <submittedName>
        <fullName evidence="1">Uncharacterized protein</fullName>
    </submittedName>
</protein>
<keyword evidence="2" id="KW-1185">Reference proteome</keyword>
<gene>
    <name evidence="1" type="ORF">BO79DRAFT_47866</name>
</gene>
<dbReference type="EMBL" id="KZ824566">
    <property type="protein sequence ID" value="RAK85437.1"/>
    <property type="molecule type" value="Genomic_DNA"/>
</dbReference>
<dbReference type="Proteomes" id="UP000249748">
    <property type="component" value="Unassembled WGS sequence"/>
</dbReference>
<proteinExistence type="predicted"/>
<accession>A0ACD1I6Q3</accession>